<dbReference type="InterPro" id="IPR000551">
    <property type="entry name" value="MerR-type_HTH_dom"/>
</dbReference>
<sequence>MDLLLIKDISERLQISARAIRYYEEKGLITPVKQENSGYRMFTEQDAARLQTIVSLREVGMSLEEIGRVLAEMEAGDSEDVLHHLELQRAVLFSQMVEIRHSIETTDRIIAKGKEQAKLEWDDIYEWTASLRYAKKLRTNWRDHWNYDSHAVHHDERVESTQQKYGAYPSYRTALRRVLEAVHPQKGEKGVDLGTGTGNLAALFMENGTEMKGMDQSIAMLREAERKHPGYEVRLGNFLAIPYDDYQFDFAVMSYALHHLTEDQKLLAFLEIKRILKPHGRIGIVDFMFENRQAREEYLHMLRGEGRDDVIIDIEKSYYADRSRLTGFLEEQGYVTKTEEIQKRLHFIYAVPVRGYL</sequence>
<evidence type="ECO:0000256" key="3">
    <source>
        <dbReference type="ARBA" id="ARBA00023125"/>
    </source>
</evidence>
<dbReference type="SUPFAM" id="SSF46955">
    <property type="entry name" value="Putative DNA-binding domain"/>
    <property type="match status" value="1"/>
</dbReference>
<dbReference type="PANTHER" id="PTHR30204">
    <property type="entry name" value="REDOX-CYCLING DRUG-SENSING TRANSCRIPTIONAL ACTIVATOR SOXR"/>
    <property type="match status" value="1"/>
</dbReference>
<dbReference type="CDD" id="cd01106">
    <property type="entry name" value="HTH_TipAL-Mta"/>
    <property type="match status" value="1"/>
</dbReference>
<evidence type="ECO:0000313" key="6">
    <source>
        <dbReference type="EMBL" id="MBD7969061.1"/>
    </source>
</evidence>
<name>A0ABR8SZW8_9BACL</name>
<keyword evidence="3" id="KW-0238">DNA-binding</keyword>
<dbReference type="InterPro" id="IPR029063">
    <property type="entry name" value="SAM-dependent_MTases_sf"/>
</dbReference>
<dbReference type="PANTHER" id="PTHR30204:SF69">
    <property type="entry name" value="MERR-FAMILY TRANSCRIPTIONAL REGULATOR"/>
    <property type="match status" value="1"/>
</dbReference>
<dbReference type="EMBL" id="JACSQL010000005">
    <property type="protein sequence ID" value="MBD7969061.1"/>
    <property type="molecule type" value="Genomic_DNA"/>
</dbReference>
<feature type="domain" description="HTH merR-type" evidence="5">
    <location>
        <begin position="3"/>
        <end position="72"/>
    </location>
</feature>
<proteinExistence type="predicted"/>
<dbReference type="PROSITE" id="PS50937">
    <property type="entry name" value="HTH_MERR_2"/>
    <property type="match status" value="1"/>
</dbReference>
<evidence type="ECO:0000256" key="2">
    <source>
        <dbReference type="ARBA" id="ARBA00023015"/>
    </source>
</evidence>
<organism evidence="6 7">
    <name type="scientific">Paenibacillus gallinarum</name>
    <dbReference type="NCBI Taxonomy" id="2762232"/>
    <lineage>
        <taxon>Bacteria</taxon>
        <taxon>Bacillati</taxon>
        <taxon>Bacillota</taxon>
        <taxon>Bacilli</taxon>
        <taxon>Bacillales</taxon>
        <taxon>Paenibacillaceae</taxon>
        <taxon>Paenibacillus</taxon>
    </lineage>
</organism>
<dbReference type="InterPro" id="IPR009061">
    <property type="entry name" value="DNA-bd_dom_put_sf"/>
</dbReference>
<keyword evidence="7" id="KW-1185">Reference proteome</keyword>
<dbReference type="Proteomes" id="UP000608071">
    <property type="component" value="Unassembled WGS sequence"/>
</dbReference>
<evidence type="ECO:0000313" key="7">
    <source>
        <dbReference type="Proteomes" id="UP000608071"/>
    </source>
</evidence>
<protein>
    <submittedName>
        <fullName evidence="6">MerR family transcriptional regulator</fullName>
    </submittedName>
</protein>
<dbReference type="CDD" id="cd02440">
    <property type="entry name" value="AdoMet_MTases"/>
    <property type="match status" value="1"/>
</dbReference>
<gene>
    <name evidence="6" type="ORF">H9647_13370</name>
</gene>
<dbReference type="SUPFAM" id="SSF53335">
    <property type="entry name" value="S-adenosyl-L-methionine-dependent methyltransferases"/>
    <property type="match status" value="1"/>
</dbReference>
<evidence type="ECO:0000256" key="1">
    <source>
        <dbReference type="ARBA" id="ARBA00022491"/>
    </source>
</evidence>
<dbReference type="Pfam" id="PF08241">
    <property type="entry name" value="Methyltransf_11"/>
    <property type="match status" value="1"/>
</dbReference>
<accession>A0ABR8SZW8</accession>
<dbReference type="InterPro" id="IPR047057">
    <property type="entry name" value="MerR_fam"/>
</dbReference>
<evidence type="ECO:0000259" key="5">
    <source>
        <dbReference type="PROSITE" id="PS50937"/>
    </source>
</evidence>
<dbReference type="Gene3D" id="3.40.50.150">
    <property type="entry name" value="Vaccinia Virus protein VP39"/>
    <property type="match status" value="1"/>
</dbReference>
<keyword evidence="2" id="KW-0805">Transcription regulation</keyword>
<dbReference type="RefSeq" id="WP_191800695.1">
    <property type="nucleotide sequence ID" value="NZ_JACSQL010000005.1"/>
</dbReference>
<keyword evidence="1" id="KW-0678">Repressor</keyword>
<dbReference type="Gene3D" id="1.10.1660.10">
    <property type="match status" value="1"/>
</dbReference>
<reference evidence="6 7" key="1">
    <citation type="submission" date="2020-08" db="EMBL/GenBank/DDBJ databases">
        <title>A Genomic Blueprint of the Chicken Gut Microbiome.</title>
        <authorList>
            <person name="Gilroy R."/>
            <person name="Ravi A."/>
            <person name="Getino M."/>
            <person name="Pursley I."/>
            <person name="Horton D.L."/>
            <person name="Alikhan N.-F."/>
            <person name="Baker D."/>
            <person name="Gharbi K."/>
            <person name="Hall N."/>
            <person name="Watson M."/>
            <person name="Adriaenssens E.M."/>
            <person name="Foster-Nyarko E."/>
            <person name="Jarju S."/>
            <person name="Secka A."/>
            <person name="Antonio M."/>
            <person name="Oren A."/>
            <person name="Chaudhuri R."/>
            <person name="La Ragione R.M."/>
            <person name="Hildebrand F."/>
            <person name="Pallen M.J."/>
        </authorList>
    </citation>
    <scope>NUCLEOTIDE SEQUENCE [LARGE SCALE GENOMIC DNA]</scope>
    <source>
        <strain evidence="6 7">Sa2BVA9</strain>
    </source>
</reference>
<evidence type="ECO:0000256" key="4">
    <source>
        <dbReference type="ARBA" id="ARBA00023163"/>
    </source>
</evidence>
<dbReference type="Pfam" id="PF13411">
    <property type="entry name" value="MerR_1"/>
    <property type="match status" value="1"/>
</dbReference>
<dbReference type="SMART" id="SM00422">
    <property type="entry name" value="HTH_MERR"/>
    <property type="match status" value="1"/>
</dbReference>
<comment type="caution">
    <text evidence="6">The sequence shown here is derived from an EMBL/GenBank/DDBJ whole genome shotgun (WGS) entry which is preliminary data.</text>
</comment>
<dbReference type="InterPro" id="IPR013216">
    <property type="entry name" value="Methyltransf_11"/>
</dbReference>
<keyword evidence="4" id="KW-0804">Transcription</keyword>